<dbReference type="EMBL" id="BAAAWD010000032">
    <property type="protein sequence ID" value="GAA3042256.1"/>
    <property type="molecule type" value="Genomic_DNA"/>
</dbReference>
<comment type="caution">
    <text evidence="2">The sequence shown here is derived from an EMBL/GenBank/DDBJ whole genome shotgun (WGS) entry which is preliminary data.</text>
</comment>
<feature type="compositionally biased region" description="Gly residues" evidence="1">
    <location>
        <begin position="70"/>
        <end position="79"/>
    </location>
</feature>
<reference evidence="3" key="1">
    <citation type="journal article" date="2019" name="Int. J. Syst. Evol. Microbiol.">
        <title>The Global Catalogue of Microorganisms (GCM) 10K type strain sequencing project: providing services to taxonomists for standard genome sequencing and annotation.</title>
        <authorList>
            <consortium name="The Broad Institute Genomics Platform"/>
            <consortium name="The Broad Institute Genome Sequencing Center for Infectious Disease"/>
            <person name="Wu L."/>
            <person name="Ma J."/>
        </authorList>
    </citation>
    <scope>NUCLEOTIDE SEQUENCE [LARGE SCALE GENOMIC DNA]</scope>
    <source>
        <strain evidence="3">JCM 3106</strain>
    </source>
</reference>
<feature type="compositionally biased region" description="Basic and acidic residues" evidence="1">
    <location>
        <begin position="48"/>
        <end position="63"/>
    </location>
</feature>
<name>A0ABP6LKF7_9ACTN</name>
<accession>A0ABP6LKF7</accession>
<protein>
    <submittedName>
        <fullName evidence="2">Uncharacterized protein</fullName>
    </submittedName>
</protein>
<evidence type="ECO:0000313" key="3">
    <source>
        <dbReference type="Proteomes" id="UP001499930"/>
    </source>
</evidence>
<gene>
    <name evidence="2" type="ORF">GCM10017559_84010</name>
</gene>
<sequence>MDGAVGETASGAVDETAGGAMSGAVGETAGGAGSGTLMRASWAGTRGRRIERGGRARIGDDPGTRVPNRRGGGVPVSVA</sequence>
<keyword evidence="3" id="KW-1185">Reference proteome</keyword>
<evidence type="ECO:0000313" key="2">
    <source>
        <dbReference type="EMBL" id="GAA3042256.1"/>
    </source>
</evidence>
<dbReference type="Proteomes" id="UP001499930">
    <property type="component" value="Unassembled WGS sequence"/>
</dbReference>
<proteinExistence type="predicted"/>
<evidence type="ECO:0000256" key="1">
    <source>
        <dbReference type="SAM" id="MobiDB-lite"/>
    </source>
</evidence>
<feature type="region of interest" description="Disordered" evidence="1">
    <location>
        <begin position="1"/>
        <end position="79"/>
    </location>
</feature>
<organism evidence="2 3">
    <name type="scientific">Streptosporangium longisporum</name>
    <dbReference type="NCBI Taxonomy" id="46187"/>
    <lineage>
        <taxon>Bacteria</taxon>
        <taxon>Bacillati</taxon>
        <taxon>Actinomycetota</taxon>
        <taxon>Actinomycetes</taxon>
        <taxon>Streptosporangiales</taxon>
        <taxon>Streptosporangiaceae</taxon>
        <taxon>Streptosporangium</taxon>
    </lineage>
</organism>